<evidence type="ECO:0000313" key="2">
    <source>
        <dbReference type="Proteomes" id="UP000242687"/>
    </source>
</evidence>
<dbReference type="EMBL" id="PGFJ01000002">
    <property type="protein sequence ID" value="PJJ79177.1"/>
    <property type="molecule type" value="Genomic_DNA"/>
</dbReference>
<protein>
    <recommendedName>
        <fullName evidence="3">DUF3820 family protein</fullName>
    </recommendedName>
</protein>
<dbReference type="InterPro" id="IPR024530">
    <property type="entry name" value="QSregVF_b"/>
</dbReference>
<proteinExistence type="predicted"/>
<dbReference type="OrthoDB" id="9807855at2"/>
<organism evidence="1 2">
    <name type="scientific">Mucilaginibacter auburnensis</name>
    <dbReference type="NCBI Taxonomy" id="1457233"/>
    <lineage>
        <taxon>Bacteria</taxon>
        <taxon>Pseudomonadati</taxon>
        <taxon>Bacteroidota</taxon>
        <taxon>Sphingobacteriia</taxon>
        <taxon>Sphingobacteriales</taxon>
        <taxon>Sphingobacteriaceae</taxon>
        <taxon>Mucilaginibacter</taxon>
    </lineage>
</organism>
<dbReference type="RefSeq" id="WP_100341538.1">
    <property type="nucleotide sequence ID" value="NZ_PGFJ01000002.1"/>
</dbReference>
<comment type="caution">
    <text evidence="1">The sequence shown here is derived from an EMBL/GenBank/DDBJ whole genome shotgun (WGS) entry which is preliminary data.</text>
</comment>
<keyword evidence="2" id="KW-1185">Reference proteome</keyword>
<dbReference type="AlphaFoldDB" id="A0A2H9VLF5"/>
<evidence type="ECO:0000313" key="1">
    <source>
        <dbReference type="EMBL" id="PJJ79177.1"/>
    </source>
</evidence>
<dbReference type="Proteomes" id="UP000242687">
    <property type="component" value="Unassembled WGS sequence"/>
</dbReference>
<accession>A0A2H9VLF5</accession>
<sequence length="83" mass="9279">MEPVQPDVKILIAIVTTQMPFGKYKGTLISDLPVYYLEWLKNKGLPAGKMGMMLSTVYEIKVNGLNTILDKVKTAVRNSRNHG</sequence>
<dbReference type="Pfam" id="PF12843">
    <property type="entry name" value="QSregVF_b"/>
    <property type="match status" value="1"/>
</dbReference>
<name>A0A2H9VLF5_9SPHI</name>
<gene>
    <name evidence="1" type="ORF">CLV57_2302</name>
</gene>
<reference evidence="1 2" key="1">
    <citation type="submission" date="2017-11" db="EMBL/GenBank/DDBJ databases">
        <title>Genomic Encyclopedia of Archaeal and Bacterial Type Strains, Phase II (KMG-II): From Individual Species to Whole Genera.</title>
        <authorList>
            <person name="Goeker M."/>
        </authorList>
    </citation>
    <scope>NUCLEOTIDE SEQUENCE [LARGE SCALE GENOMIC DNA]</scope>
    <source>
        <strain evidence="1 2">DSM 28175</strain>
    </source>
</reference>
<evidence type="ECO:0008006" key="3">
    <source>
        <dbReference type="Google" id="ProtNLM"/>
    </source>
</evidence>